<sequence length="71" mass="8567">MVELKHASHGVYKIRYHMVLCIKYKKKLLCGTDKIELFLKKYTLKLEKNHVHRWGKSSMRCRMNEGNRMSQ</sequence>
<reference evidence="1" key="1">
    <citation type="submission" date="2020-10" db="EMBL/GenBank/DDBJ databases">
        <authorList>
            <person name="Hahn C.J."/>
            <person name="Laso-Perez R."/>
            <person name="Vulcano F."/>
            <person name="Vaziourakis K.-M."/>
            <person name="Stokke R."/>
            <person name="Steen I.H."/>
            <person name="Teske A."/>
            <person name="Boetius A."/>
            <person name="Liebeke M."/>
            <person name="Amann R."/>
            <person name="Knittel K."/>
        </authorList>
    </citation>
    <scope>NUCLEOTIDE SEQUENCE</scope>
    <source>
        <strain evidence="1">Gfbio:e3339647-f889-4370-9287-4fb5cb688e4c:AG392O15_GoMArc1</strain>
    </source>
</reference>
<proteinExistence type="predicted"/>
<protein>
    <recommendedName>
        <fullName evidence="3">Transposase IS200-like domain-containing protein</fullName>
    </recommendedName>
</protein>
<dbReference type="GO" id="GO:0006313">
    <property type="term" value="P:DNA transposition"/>
    <property type="evidence" value="ECO:0007669"/>
    <property type="project" value="InterPro"/>
</dbReference>
<gene>
    <name evidence="1" type="ORF">CHKLHMKO_00669</name>
</gene>
<dbReference type="EMBL" id="CAJHIO010000068">
    <property type="protein sequence ID" value="CAD6494220.1"/>
    <property type="molecule type" value="Genomic_DNA"/>
</dbReference>
<dbReference type="SUPFAM" id="SSF143422">
    <property type="entry name" value="Transposase IS200-like"/>
    <property type="match status" value="1"/>
</dbReference>
<accession>A0A811TEF7</accession>
<dbReference type="InterPro" id="IPR036515">
    <property type="entry name" value="Transposase_17_sf"/>
</dbReference>
<dbReference type="GO" id="GO:0004803">
    <property type="term" value="F:transposase activity"/>
    <property type="evidence" value="ECO:0007669"/>
    <property type="project" value="InterPro"/>
</dbReference>
<evidence type="ECO:0000313" key="1">
    <source>
        <dbReference type="EMBL" id="CAD6494220.1"/>
    </source>
</evidence>
<dbReference type="Gene3D" id="3.30.70.1290">
    <property type="entry name" value="Transposase IS200-like"/>
    <property type="match status" value="1"/>
</dbReference>
<comment type="caution">
    <text evidence="1">The sequence shown here is derived from an EMBL/GenBank/DDBJ whole genome shotgun (WGS) entry which is preliminary data.</text>
</comment>
<name>A0A811TEF7_9EURY</name>
<dbReference type="AlphaFoldDB" id="A0A811TEF7"/>
<evidence type="ECO:0000313" key="2">
    <source>
        <dbReference type="Proteomes" id="UP000610373"/>
    </source>
</evidence>
<evidence type="ECO:0008006" key="3">
    <source>
        <dbReference type="Google" id="ProtNLM"/>
    </source>
</evidence>
<dbReference type="GO" id="GO:0003677">
    <property type="term" value="F:DNA binding"/>
    <property type="evidence" value="ECO:0007669"/>
    <property type="project" value="InterPro"/>
</dbReference>
<organism evidence="1 2">
    <name type="scientific">Candidatus Argoarchaeum ethanivorans</name>
    <dbReference type="NCBI Taxonomy" id="2608793"/>
    <lineage>
        <taxon>Archaea</taxon>
        <taxon>Methanobacteriati</taxon>
        <taxon>Methanobacteriota</taxon>
        <taxon>Stenosarchaea group</taxon>
        <taxon>Methanomicrobia</taxon>
        <taxon>Methanosarcinales</taxon>
        <taxon>Methanosarcinales incertae sedis</taxon>
        <taxon>GOM Arc I cluster</taxon>
        <taxon>Candidatus Argoarchaeum</taxon>
    </lineage>
</organism>
<dbReference type="Proteomes" id="UP000610373">
    <property type="component" value="Unassembled WGS sequence"/>
</dbReference>